<reference evidence="3" key="1">
    <citation type="journal article" date="2019" name="Int. J. Syst. Evol. Microbiol.">
        <title>The Global Catalogue of Microorganisms (GCM) 10K type strain sequencing project: providing services to taxonomists for standard genome sequencing and annotation.</title>
        <authorList>
            <consortium name="The Broad Institute Genomics Platform"/>
            <consortium name="The Broad Institute Genome Sequencing Center for Infectious Disease"/>
            <person name="Wu L."/>
            <person name="Ma J."/>
        </authorList>
    </citation>
    <scope>NUCLEOTIDE SEQUENCE [LARGE SCALE GENOMIC DNA]</scope>
    <source>
        <strain evidence="3">JCM 18274</strain>
    </source>
</reference>
<evidence type="ECO:0000259" key="1">
    <source>
        <dbReference type="Pfam" id="PF00535"/>
    </source>
</evidence>
<dbReference type="Gene3D" id="3.90.550.10">
    <property type="entry name" value="Spore Coat Polysaccharide Biosynthesis Protein SpsA, Chain A"/>
    <property type="match status" value="1"/>
</dbReference>
<dbReference type="InterPro" id="IPR001173">
    <property type="entry name" value="Glyco_trans_2-like"/>
</dbReference>
<evidence type="ECO:0000313" key="3">
    <source>
        <dbReference type="Proteomes" id="UP001500433"/>
    </source>
</evidence>
<dbReference type="RefSeq" id="WP_345272123.1">
    <property type="nucleotide sequence ID" value="NZ_BAABJH010000001.1"/>
</dbReference>
<protein>
    <submittedName>
        <fullName evidence="2">Glycosyltransferase family A protein</fullName>
    </submittedName>
</protein>
<sequence>MILLVHHNEKVLELVDLELNQVIKNTIQNPLEALYNIANTNTSRILIWCHKSQKSNLNIEGIKQAFQLKNMMMSYCTSQYIPEQIGYVEESPFLKVNKKVKYPTWLMSSNVGAIHASQLLKFKGLISIRNTFDFSLNSIAKIGMPKGLFCYSEPRLLNNINVSQERRATNFELFKFVKHHYKWVWSYLLLINMMINERKFPFTSFLRTLFIRKKTPSLEFDLIPLQKNKKEQDLTIDVIIPTLGRKNYLYNVLLDLSNQTILPKQVIIVEQNDDKSSKSELDFIENKTWPFKITHNFIHQTGACNARNLALQKVTANYVYLADDDNEFGCHLLENIINKMQCYNFDVITMSYLQKKEKEMHKSPLQWSTFGGGSSVVSSKYLKKIAFNMALEFGYGEDSDFGMQLRNLGADVIYTPDINILHLKAPIGGFRTKFLHPWDADTIQPKPSPTVMYYRIKNTTKEQLLGYRTNLFLQFYKSQDIKNPFKYFRNYKKQWKSSEVWANTLKNNIKV</sequence>
<dbReference type="CDD" id="cd00761">
    <property type="entry name" value="Glyco_tranf_GTA_type"/>
    <property type="match status" value="1"/>
</dbReference>
<comment type="caution">
    <text evidence="2">The sequence shown here is derived from an EMBL/GenBank/DDBJ whole genome shotgun (WGS) entry which is preliminary data.</text>
</comment>
<proteinExistence type="predicted"/>
<dbReference type="Proteomes" id="UP001500433">
    <property type="component" value="Unassembled WGS sequence"/>
</dbReference>
<accession>A0ABP9ENN2</accession>
<evidence type="ECO:0000313" key="2">
    <source>
        <dbReference type="EMBL" id="GAA4883744.1"/>
    </source>
</evidence>
<feature type="domain" description="Glycosyltransferase 2-like" evidence="1">
    <location>
        <begin position="238"/>
        <end position="367"/>
    </location>
</feature>
<gene>
    <name evidence="2" type="ORF">GCM10023311_02480</name>
</gene>
<keyword evidence="3" id="KW-1185">Reference proteome</keyword>
<dbReference type="SUPFAM" id="SSF53448">
    <property type="entry name" value="Nucleotide-diphospho-sugar transferases"/>
    <property type="match status" value="1"/>
</dbReference>
<dbReference type="Pfam" id="PF00535">
    <property type="entry name" value="Glycos_transf_2"/>
    <property type="match status" value="1"/>
</dbReference>
<name>A0ABP9ENN2_9FLAO</name>
<dbReference type="EMBL" id="BAABJH010000001">
    <property type="protein sequence ID" value="GAA4883744.1"/>
    <property type="molecule type" value="Genomic_DNA"/>
</dbReference>
<organism evidence="2 3">
    <name type="scientific">Flaviramulus aquimarinus</name>
    <dbReference type="NCBI Taxonomy" id="1170456"/>
    <lineage>
        <taxon>Bacteria</taxon>
        <taxon>Pseudomonadati</taxon>
        <taxon>Bacteroidota</taxon>
        <taxon>Flavobacteriia</taxon>
        <taxon>Flavobacteriales</taxon>
        <taxon>Flavobacteriaceae</taxon>
        <taxon>Flaviramulus</taxon>
    </lineage>
</organism>
<dbReference type="InterPro" id="IPR029044">
    <property type="entry name" value="Nucleotide-diphossugar_trans"/>
</dbReference>